<feature type="domain" description="DUF4218" evidence="3">
    <location>
        <begin position="721"/>
        <end position="833"/>
    </location>
</feature>
<dbReference type="InterPro" id="IPR025312">
    <property type="entry name" value="DUF4216"/>
</dbReference>
<dbReference type="AlphaFoldDB" id="A0A9C6T834"/>
<accession>A0A9C6T834</accession>
<dbReference type="KEGG" id="adu:107471306"/>
<dbReference type="InterPro" id="IPR004242">
    <property type="entry name" value="Transposase_21"/>
</dbReference>
<evidence type="ECO:0000256" key="1">
    <source>
        <dbReference type="SAM" id="Coils"/>
    </source>
</evidence>
<dbReference type="GeneID" id="107471306"/>
<protein>
    <submittedName>
        <fullName evidence="6">Uncharacterized protein LOC107471306</fullName>
    </submittedName>
</protein>
<organism evidence="5 6">
    <name type="scientific">Arachis duranensis</name>
    <name type="common">Wild peanut</name>
    <dbReference type="NCBI Taxonomy" id="130453"/>
    <lineage>
        <taxon>Eukaryota</taxon>
        <taxon>Viridiplantae</taxon>
        <taxon>Streptophyta</taxon>
        <taxon>Embryophyta</taxon>
        <taxon>Tracheophyta</taxon>
        <taxon>Spermatophyta</taxon>
        <taxon>Magnoliopsida</taxon>
        <taxon>eudicotyledons</taxon>
        <taxon>Gunneridae</taxon>
        <taxon>Pentapetalae</taxon>
        <taxon>rosids</taxon>
        <taxon>fabids</taxon>
        <taxon>Fabales</taxon>
        <taxon>Fabaceae</taxon>
        <taxon>Papilionoideae</taxon>
        <taxon>50 kb inversion clade</taxon>
        <taxon>dalbergioids sensu lato</taxon>
        <taxon>Dalbergieae</taxon>
        <taxon>Pterocarpus clade</taxon>
        <taxon>Arachis</taxon>
    </lineage>
</organism>
<dbReference type="RefSeq" id="XP_052111686.1">
    <property type="nucleotide sequence ID" value="XM_052255726.1"/>
</dbReference>
<feature type="domain" description="Transposase-associated" evidence="4">
    <location>
        <begin position="124"/>
        <end position="182"/>
    </location>
</feature>
<keyword evidence="1" id="KW-0175">Coiled coil</keyword>
<dbReference type="InterPro" id="IPR025452">
    <property type="entry name" value="DUF4218"/>
</dbReference>
<evidence type="ECO:0000259" key="2">
    <source>
        <dbReference type="Pfam" id="PF13952"/>
    </source>
</evidence>
<reference evidence="6" key="2">
    <citation type="submission" date="2025-08" db="UniProtKB">
        <authorList>
            <consortium name="RefSeq"/>
        </authorList>
    </citation>
    <scope>IDENTIFICATION</scope>
    <source>
        <tissue evidence="6">Whole plant</tissue>
    </source>
</reference>
<dbReference type="Pfam" id="PF13960">
    <property type="entry name" value="DUF4218"/>
    <property type="match status" value="1"/>
</dbReference>
<evidence type="ECO:0000259" key="3">
    <source>
        <dbReference type="Pfam" id="PF13960"/>
    </source>
</evidence>
<reference evidence="5" key="1">
    <citation type="journal article" date="2016" name="Nat. Genet.">
        <title>The genome sequences of Arachis duranensis and Arachis ipaensis, the diploid ancestors of cultivated peanut.</title>
        <authorList>
            <person name="Bertioli D.J."/>
            <person name="Cannon S.B."/>
            <person name="Froenicke L."/>
            <person name="Huang G."/>
            <person name="Farmer A.D."/>
            <person name="Cannon E.K."/>
            <person name="Liu X."/>
            <person name="Gao D."/>
            <person name="Clevenger J."/>
            <person name="Dash S."/>
            <person name="Ren L."/>
            <person name="Moretzsohn M.C."/>
            <person name="Shirasawa K."/>
            <person name="Huang W."/>
            <person name="Vidigal B."/>
            <person name="Abernathy B."/>
            <person name="Chu Y."/>
            <person name="Niederhuth C.E."/>
            <person name="Umale P."/>
            <person name="Araujo A.C."/>
            <person name="Kozik A."/>
            <person name="Kim K.D."/>
            <person name="Burow M.D."/>
            <person name="Varshney R.K."/>
            <person name="Wang X."/>
            <person name="Zhang X."/>
            <person name="Barkley N."/>
            <person name="Guimaraes P.M."/>
            <person name="Isobe S."/>
            <person name="Guo B."/>
            <person name="Liao B."/>
            <person name="Stalker H.T."/>
            <person name="Schmitz R.J."/>
            <person name="Scheffler B.E."/>
            <person name="Leal-Bertioli S.C."/>
            <person name="Xun X."/>
            <person name="Jackson S.A."/>
            <person name="Michelmore R."/>
            <person name="Ozias-Akins P."/>
        </authorList>
    </citation>
    <scope>NUCLEOTIDE SEQUENCE [LARGE SCALE GENOMIC DNA]</scope>
    <source>
        <strain evidence="5">cv. V14167</strain>
    </source>
</reference>
<name>A0A9C6T834_ARADU</name>
<evidence type="ECO:0000313" key="6">
    <source>
        <dbReference type="RefSeq" id="XP_052111686.1"/>
    </source>
</evidence>
<proteinExistence type="predicted"/>
<sequence>MTEGLKKKAEQNYVRLFGENLDLKKELARCRDAFQDLEDSVAEGSKEAWRIFKEQVRVIAPNLDLSPLDPDKIVYDLVSQLGLPICLWVLYRGELMLDLHAGYQVSKGRVGELSAFIGGDGVGQGLNNFLDFAFANVSSDGMIKCPCPKCGFQLMQTKEDAYDHLLLRPFSPGYNIWLRHGEKPVEERPRLERVDENPIPQVNQMHQIVNKAFNFMMQHGSEDITTIKHVEDDEDVLPYLYEGPSHAARDFNDLLSDEEQELYPGCSKYSKLSFLVKLYHIKCMCGVSDKAMTMILDLLRNAFEQAKLLRTVYEARKTIRKLGIEYTKIDACPNDCMLYRGDDENLTMCKKCGCSRWKHPRDGETWKKFDAKYTNFLTDPRNVRLALVSDGFNPFGNMSTKYSIWPVILIPYNLSPWLCMKQTSFILSTLIPGPKMPGNDIDIYLQPLIDELKQLWNGVETYDAKKGNTFKMCVVLIWTISDFLGLGNLSGWNMHSGLSCPTCNLDAKLHQKWCFMGHQLFLNQGHKYRLYQNRFDGQVKGRDPPKKLSGTDVLRQQSNVHVSFGKSSTVTVKKDTMEHQMLRHNLNVMHIEKNVCDNVVFTILNDSGKSKDNLKARRDLQCMGIRPELWSGEGGKYPVIFAMSNSQRDVFLKTLQNVVFPDGYSSNVARCVDLQQRKLSGLKSHDCHFLMEQLLPILVKNALPSPVSNVIANLSSFFQELCGKAINSMQLAELQNHVVQILCQMKIIFPPSIFTVMVHLTVHLVDEVTLGGPIHYRWMYPIERYLGRLKQYVRNRAQPEGSIAEGYLFEEILTFYSKYLDNIETRINQPRRVDDEPVDVLHNSGGSMFPAIGKALGAVSHFELTPMKKHQAHCHVLVNCDVVVPMESTLHLKELKLLTCGPMIQARRFEAYNVNGYKFRTITKENGMKTQNSGVYVSSNTRSYASMRDNRLAVGDVPYYKKIVDIIKLNYSCSFTVVLFKCVWTDTTTSRGIKQHNLGLTSLNFSRPIHTRNREEDEPYILASEAQLVYYVDDEVAKDWSVVVHVKPRALYDMGEENEKVEVDFSS</sequence>
<dbReference type="Pfam" id="PF13963">
    <property type="entry name" value="Transpos_assoc"/>
    <property type="match status" value="1"/>
</dbReference>
<dbReference type="InterPro" id="IPR029480">
    <property type="entry name" value="Transpos_assoc"/>
</dbReference>
<dbReference type="Pfam" id="PF13952">
    <property type="entry name" value="DUF4216"/>
    <property type="match status" value="1"/>
</dbReference>
<dbReference type="Proteomes" id="UP000515211">
    <property type="component" value="Chromosome 10"/>
</dbReference>
<keyword evidence="5" id="KW-1185">Reference proteome</keyword>
<feature type="domain" description="DUF4216" evidence="2">
    <location>
        <begin position="967"/>
        <end position="1043"/>
    </location>
</feature>
<evidence type="ECO:0000259" key="4">
    <source>
        <dbReference type="Pfam" id="PF13963"/>
    </source>
</evidence>
<dbReference type="PANTHER" id="PTHR48258">
    <property type="entry name" value="DUF4218 DOMAIN-CONTAINING PROTEIN-RELATED"/>
    <property type="match status" value="1"/>
</dbReference>
<evidence type="ECO:0000313" key="5">
    <source>
        <dbReference type="Proteomes" id="UP000515211"/>
    </source>
</evidence>
<feature type="coiled-coil region" evidence="1">
    <location>
        <begin position="6"/>
        <end position="40"/>
    </location>
</feature>
<gene>
    <name evidence="6" type="primary">LOC107471306</name>
</gene>
<dbReference type="Pfam" id="PF02992">
    <property type="entry name" value="Transposase_21"/>
    <property type="match status" value="1"/>
</dbReference>
<dbReference type="PANTHER" id="PTHR48258:SF12">
    <property type="entry name" value="TRANSPOSON PROTEIN, CACTA, EN_SPM SUB-CLASS"/>
    <property type="match status" value="1"/>
</dbReference>